<dbReference type="Proteomes" id="UP000766486">
    <property type="component" value="Unassembled WGS sequence"/>
</dbReference>
<evidence type="ECO:0000256" key="1">
    <source>
        <dbReference type="SAM" id="MobiDB-lite"/>
    </source>
</evidence>
<sequence>MSPNHIAEAVAMCEEPCGSAALEACRIGMVEGLCHPDSEFIKVFRPCATCLQQIPQLPIKIEPSGLSPFLSFCGMEINHLEIRKPPDDSDVASWHYKIQIASTSSDQPTASSNPYTSAPSVSSGDSDDNAAKYAIGNKERGKFPEHRYDMTDRGRSEKSNGRHNSNYIPKYRSQRAAHHDPRAVKR</sequence>
<comment type="caution">
    <text evidence="2">The sequence shown here is derived from an EMBL/GenBank/DDBJ whole genome shotgun (WGS) entry which is preliminary data.</text>
</comment>
<evidence type="ECO:0008006" key="4">
    <source>
        <dbReference type="Google" id="ProtNLM"/>
    </source>
</evidence>
<feature type="compositionally biased region" description="Basic and acidic residues" evidence="1">
    <location>
        <begin position="177"/>
        <end position="186"/>
    </location>
</feature>
<feature type="compositionally biased region" description="Polar residues" evidence="1">
    <location>
        <begin position="102"/>
        <end position="124"/>
    </location>
</feature>
<gene>
    <name evidence="2" type="ORF">CLO192961_LOCUS296233</name>
</gene>
<evidence type="ECO:0000313" key="3">
    <source>
        <dbReference type="Proteomes" id="UP000766486"/>
    </source>
</evidence>
<reference evidence="2 3" key="1">
    <citation type="submission" date="2019-06" db="EMBL/GenBank/DDBJ databases">
        <authorList>
            <person name="Broberg M."/>
        </authorList>
    </citation>
    <scope>NUCLEOTIDE SEQUENCE [LARGE SCALE GENOMIC DNA]</scope>
</reference>
<dbReference type="EMBL" id="CABFNS010000826">
    <property type="protein sequence ID" value="VUC30885.1"/>
    <property type="molecule type" value="Genomic_DNA"/>
</dbReference>
<accession>A0ABY6UL11</accession>
<feature type="compositionally biased region" description="Basic and acidic residues" evidence="1">
    <location>
        <begin position="137"/>
        <end position="160"/>
    </location>
</feature>
<feature type="region of interest" description="Disordered" evidence="1">
    <location>
        <begin position="102"/>
        <end position="186"/>
    </location>
</feature>
<keyword evidence="3" id="KW-1185">Reference proteome</keyword>
<protein>
    <recommendedName>
        <fullName evidence="4">CMP/dCMP-type deaminase domain-containing protein</fullName>
    </recommendedName>
</protein>
<proteinExistence type="predicted"/>
<evidence type="ECO:0000313" key="2">
    <source>
        <dbReference type="EMBL" id="VUC30885.1"/>
    </source>
</evidence>
<organism evidence="2 3">
    <name type="scientific">Bionectria ochroleuca</name>
    <name type="common">Gliocladium roseum</name>
    <dbReference type="NCBI Taxonomy" id="29856"/>
    <lineage>
        <taxon>Eukaryota</taxon>
        <taxon>Fungi</taxon>
        <taxon>Dikarya</taxon>
        <taxon>Ascomycota</taxon>
        <taxon>Pezizomycotina</taxon>
        <taxon>Sordariomycetes</taxon>
        <taxon>Hypocreomycetidae</taxon>
        <taxon>Hypocreales</taxon>
        <taxon>Bionectriaceae</taxon>
        <taxon>Clonostachys</taxon>
    </lineage>
</organism>
<name>A0ABY6UL11_BIOOC</name>